<keyword evidence="8 11" id="KW-1133">Transmembrane helix</keyword>
<dbReference type="PROSITE" id="PS00409">
    <property type="entry name" value="PROKAR_NTER_METHYL"/>
    <property type="match status" value="1"/>
</dbReference>
<dbReference type="NCBIfam" id="TIGR01710">
    <property type="entry name" value="typeII_sec_gspG"/>
    <property type="match status" value="1"/>
</dbReference>
<dbReference type="SUPFAM" id="SSF54523">
    <property type="entry name" value="Pili subunits"/>
    <property type="match status" value="1"/>
</dbReference>
<keyword evidence="9 11" id="KW-0472">Membrane</keyword>
<reference evidence="14" key="1">
    <citation type="submission" date="2018-09" db="EMBL/GenBank/DDBJ databases">
        <authorList>
            <person name="Livingstone P.G."/>
            <person name="Whitworth D.E."/>
        </authorList>
    </citation>
    <scope>NUCLEOTIDE SEQUENCE [LARGE SCALE GENOMIC DNA]</scope>
    <source>
        <strain evidence="14">CA051B</strain>
    </source>
</reference>
<evidence type="ECO:0000313" key="14">
    <source>
        <dbReference type="Proteomes" id="UP000272888"/>
    </source>
</evidence>
<evidence type="ECO:0000256" key="8">
    <source>
        <dbReference type="ARBA" id="ARBA00022989"/>
    </source>
</evidence>
<dbReference type="InterPro" id="IPR010054">
    <property type="entry name" value="Type2_sec_GspG"/>
</dbReference>
<keyword evidence="5" id="KW-0488">Methylation</keyword>
<keyword evidence="4" id="KW-1003">Cell membrane</keyword>
<evidence type="ECO:0000256" key="7">
    <source>
        <dbReference type="ARBA" id="ARBA00022692"/>
    </source>
</evidence>
<dbReference type="NCBIfam" id="TIGR02532">
    <property type="entry name" value="IV_pilin_GFxxxE"/>
    <property type="match status" value="1"/>
</dbReference>
<gene>
    <name evidence="13" type="primary">gspG</name>
    <name evidence="13" type="ORF">D7V93_14105</name>
</gene>
<evidence type="ECO:0000256" key="6">
    <source>
        <dbReference type="ARBA" id="ARBA00022519"/>
    </source>
</evidence>
<dbReference type="GO" id="GO:0005886">
    <property type="term" value="C:plasma membrane"/>
    <property type="evidence" value="ECO:0007669"/>
    <property type="project" value="UniProtKB-SubCell"/>
</dbReference>
<evidence type="ECO:0000256" key="11">
    <source>
        <dbReference type="SAM" id="Phobius"/>
    </source>
</evidence>
<dbReference type="InterPro" id="IPR012902">
    <property type="entry name" value="N_methyl_site"/>
</dbReference>
<keyword evidence="6" id="KW-0997">Cell inner membrane</keyword>
<feature type="domain" description="Type II secretion system protein GspG C-terminal" evidence="12">
    <location>
        <begin position="40"/>
        <end position="132"/>
    </location>
</feature>
<comment type="subcellular location">
    <subcellularLocation>
        <location evidence="1">Cell inner membrane</location>
        <topology evidence="1">Single-pass membrane protein</topology>
    </subcellularLocation>
</comment>
<sequence length="139" mass="15082">MTTTNAKKQQRRRNRGMTLIEIMVVITILGLIAAAVGVAVIPKLEEAKQDTARLDIRNIQSAMKLYYTKKGSYPDTATGLKALVDTQNLERMPTDPWGREYVYMNEGGKPVITSYGADGNAGGEGSDADISSKDSAAKK</sequence>
<dbReference type="InterPro" id="IPR000983">
    <property type="entry name" value="Bac_GSPG_pilin"/>
</dbReference>
<dbReference type="InterPro" id="IPR045584">
    <property type="entry name" value="Pilin-like"/>
</dbReference>
<dbReference type="PANTHER" id="PTHR30093">
    <property type="entry name" value="GENERAL SECRETION PATHWAY PROTEIN G"/>
    <property type="match status" value="1"/>
</dbReference>
<dbReference type="PRINTS" id="PR00813">
    <property type="entry name" value="BCTERIALGSPG"/>
</dbReference>
<evidence type="ECO:0000256" key="4">
    <source>
        <dbReference type="ARBA" id="ARBA00022475"/>
    </source>
</evidence>
<dbReference type="Proteomes" id="UP000272888">
    <property type="component" value="Unassembled WGS sequence"/>
</dbReference>
<dbReference type="GO" id="GO:0015628">
    <property type="term" value="P:protein secretion by the type II secretion system"/>
    <property type="evidence" value="ECO:0007669"/>
    <property type="project" value="InterPro"/>
</dbReference>
<feature type="compositionally biased region" description="Basic and acidic residues" evidence="10">
    <location>
        <begin position="130"/>
        <end position="139"/>
    </location>
</feature>
<evidence type="ECO:0000256" key="3">
    <source>
        <dbReference type="ARBA" id="ARBA00020042"/>
    </source>
</evidence>
<feature type="transmembrane region" description="Helical" evidence="11">
    <location>
        <begin position="20"/>
        <end position="41"/>
    </location>
</feature>
<accession>A0A3A8PY22</accession>
<comment type="similarity">
    <text evidence="2">Belongs to the GSP G family.</text>
</comment>
<evidence type="ECO:0000259" key="12">
    <source>
        <dbReference type="Pfam" id="PF08334"/>
    </source>
</evidence>
<dbReference type="EMBL" id="RAWB01000125">
    <property type="protein sequence ID" value="RKH59891.1"/>
    <property type="molecule type" value="Genomic_DNA"/>
</dbReference>
<keyword evidence="14" id="KW-1185">Reference proteome</keyword>
<proteinExistence type="inferred from homology"/>
<evidence type="ECO:0000256" key="2">
    <source>
        <dbReference type="ARBA" id="ARBA00009984"/>
    </source>
</evidence>
<dbReference type="RefSeq" id="WP_120643908.1">
    <property type="nucleotide sequence ID" value="NZ_RAWB01000125.1"/>
</dbReference>
<evidence type="ECO:0000256" key="1">
    <source>
        <dbReference type="ARBA" id="ARBA00004377"/>
    </source>
</evidence>
<name>A0A3A8PY22_9BACT</name>
<comment type="caution">
    <text evidence="13">The sequence shown here is derived from an EMBL/GenBank/DDBJ whole genome shotgun (WGS) entry which is preliminary data.</text>
</comment>
<keyword evidence="7 11" id="KW-0812">Transmembrane</keyword>
<evidence type="ECO:0000256" key="10">
    <source>
        <dbReference type="SAM" id="MobiDB-lite"/>
    </source>
</evidence>
<organism evidence="13 14">
    <name type="scientific">Corallococcus llansteffanensis</name>
    <dbReference type="NCBI Taxonomy" id="2316731"/>
    <lineage>
        <taxon>Bacteria</taxon>
        <taxon>Pseudomonadati</taxon>
        <taxon>Myxococcota</taxon>
        <taxon>Myxococcia</taxon>
        <taxon>Myxococcales</taxon>
        <taxon>Cystobacterineae</taxon>
        <taxon>Myxococcaceae</taxon>
        <taxon>Corallococcus</taxon>
    </lineage>
</organism>
<dbReference type="InterPro" id="IPR013545">
    <property type="entry name" value="T2SS_protein-GspG_C"/>
</dbReference>
<evidence type="ECO:0000256" key="9">
    <source>
        <dbReference type="ARBA" id="ARBA00023136"/>
    </source>
</evidence>
<evidence type="ECO:0000313" key="13">
    <source>
        <dbReference type="EMBL" id="RKH59891.1"/>
    </source>
</evidence>
<dbReference type="GO" id="GO:0015627">
    <property type="term" value="C:type II protein secretion system complex"/>
    <property type="evidence" value="ECO:0007669"/>
    <property type="project" value="InterPro"/>
</dbReference>
<evidence type="ECO:0000256" key="5">
    <source>
        <dbReference type="ARBA" id="ARBA00022481"/>
    </source>
</evidence>
<dbReference type="Pfam" id="PF07963">
    <property type="entry name" value="N_methyl"/>
    <property type="match status" value="1"/>
</dbReference>
<dbReference type="Gene3D" id="3.30.700.10">
    <property type="entry name" value="Glycoprotein, Type 4 Pilin"/>
    <property type="match status" value="1"/>
</dbReference>
<protein>
    <recommendedName>
        <fullName evidence="3">Type II secretion system core protein G</fullName>
    </recommendedName>
</protein>
<dbReference type="PANTHER" id="PTHR30093:SF44">
    <property type="entry name" value="TYPE II SECRETION SYSTEM CORE PROTEIN G"/>
    <property type="match status" value="1"/>
</dbReference>
<dbReference type="Pfam" id="PF08334">
    <property type="entry name" value="T2SSG"/>
    <property type="match status" value="1"/>
</dbReference>
<feature type="region of interest" description="Disordered" evidence="10">
    <location>
        <begin position="114"/>
        <end position="139"/>
    </location>
</feature>
<dbReference type="AlphaFoldDB" id="A0A3A8PY22"/>